<keyword evidence="2" id="KW-0812">Transmembrane</keyword>
<dbReference type="EMBL" id="JAMFTS010000001">
    <property type="protein sequence ID" value="KAJ4820474.1"/>
    <property type="molecule type" value="Genomic_DNA"/>
</dbReference>
<proteinExistence type="predicted"/>
<reference evidence="3" key="1">
    <citation type="submission" date="2022-08" db="EMBL/GenBank/DDBJ databases">
        <authorList>
            <person name="Marques A."/>
        </authorList>
    </citation>
    <scope>NUCLEOTIDE SEQUENCE</scope>
    <source>
        <strain evidence="3">RhyPub2mFocal</strain>
        <tissue evidence="3">Leaves</tissue>
    </source>
</reference>
<gene>
    <name evidence="3" type="ORF">LUZ62_033040</name>
</gene>
<organism evidence="3 4">
    <name type="scientific">Rhynchospora pubera</name>
    <dbReference type="NCBI Taxonomy" id="906938"/>
    <lineage>
        <taxon>Eukaryota</taxon>
        <taxon>Viridiplantae</taxon>
        <taxon>Streptophyta</taxon>
        <taxon>Embryophyta</taxon>
        <taxon>Tracheophyta</taxon>
        <taxon>Spermatophyta</taxon>
        <taxon>Magnoliopsida</taxon>
        <taxon>Liliopsida</taxon>
        <taxon>Poales</taxon>
        <taxon>Cyperaceae</taxon>
        <taxon>Cyperoideae</taxon>
        <taxon>Rhynchosporeae</taxon>
        <taxon>Rhynchospora</taxon>
    </lineage>
</organism>
<feature type="transmembrane region" description="Helical" evidence="2">
    <location>
        <begin position="12"/>
        <end position="32"/>
    </location>
</feature>
<dbReference type="PANTHER" id="PTHR33184:SF67">
    <property type="entry name" value="PROTEIN TAPETUM DETERMINANT 1"/>
    <property type="match status" value="1"/>
</dbReference>
<keyword evidence="2" id="KW-0472">Membrane</keyword>
<evidence type="ECO:0000256" key="1">
    <source>
        <dbReference type="ARBA" id="ARBA00022729"/>
    </source>
</evidence>
<protein>
    <submittedName>
        <fullName evidence="3">Protein tapetum determinant 1</fullName>
    </submittedName>
</protein>
<evidence type="ECO:0000313" key="4">
    <source>
        <dbReference type="Proteomes" id="UP001140206"/>
    </source>
</evidence>
<name>A0AAV8HSE6_9POAL</name>
<comment type="caution">
    <text evidence="3">The sequence shown here is derived from an EMBL/GenBank/DDBJ whole genome shotgun (WGS) entry which is preliminary data.</text>
</comment>
<evidence type="ECO:0000313" key="3">
    <source>
        <dbReference type="EMBL" id="KAJ4820474.1"/>
    </source>
</evidence>
<dbReference type="PANTHER" id="PTHR33184">
    <property type="entry name" value="PROTEIN TAPETUM DETERMINANT 1-LIKE-RELATED"/>
    <property type="match status" value="1"/>
</dbReference>
<accession>A0AAV8HSE6</accession>
<keyword evidence="4" id="KW-1185">Reference proteome</keyword>
<dbReference type="Pfam" id="PF24068">
    <property type="entry name" value="TPD1_C"/>
    <property type="match status" value="1"/>
</dbReference>
<dbReference type="AlphaFoldDB" id="A0AAV8HSE6"/>
<dbReference type="GO" id="GO:0001709">
    <property type="term" value="P:cell fate determination"/>
    <property type="evidence" value="ECO:0007669"/>
    <property type="project" value="TreeGrafter"/>
</dbReference>
<keyword evidence="1" id="KW-0732">Signal</keyword>
<keyword evidence="2" id="KW-1133">Transmembrane helix</keyword>
<sequence length="174" mass="18920">MCLYKRSGSCSVWLAQALYLVFVLSFIIHGIVAEVIESPTQQVTSRKLIASNGADGNSIKEKSIKRTARMGIDTCSKDDVVIYQGATTPLPSGIPTYTVQILNTCMSGCAVSDIHLSCGWFSSARLINPTVFRRLRYDDCLVNDGGPLGSGQSISFEYANTYQYPLDVSSVVCN</sequence>
<evidence type="ECO:0000256" key="2">
    <source>
        <dbReference type="SAM" id="Phobius"/>
    </source>
</evidence>
<dbReference type="InterPro" id="IPR040361">
    <property type="entry name" value="TPD1"/>
</dbReference>
<dbReference type="Proteomes" id="UP001140206">
    <property type="component" value="Chromosome 1"/>
</dbReference>